<dbReference type="InterPro" id="IPR049245">
    <property type="entry name" value="DUF6880"/>
</dbReference>
<gene>
    <name evidence="1" type="ORF">L2A60_17260</name>
</gene>
<evidence type="ECO:0000313" key="2">
    <source>
        <dbReference type="Proteomes" id="UP001521209"/>
    </source>
</evidence>
<dbReference type="Proteomes" id="UP001521209">
    <property type="component" value="Unassembled WGS sequence"/>
</dbReference>
<evidence type="ECO:0000313" key="1">
    <source>
        <dbReference type="EMBL" id="MCF3948423.1"/>
    </source>
</evidence>
<protein>
    <submittedName>
        <fullName evidence="1">Uncharacterized protein</fullName>
    </submittedName>
</protein>
<sequence length="393" mass="43665">MGSIARDDPQEALDLLWRFMALANPVFARCDDSNGIISPIFHQACEDLGVVAVLAKASPVTLADQAFDALVVNDYGQFDGLISALAKALGPEGLGRLKQLMIDLSNRPVEKRAAKDRVRIGYGSSGPIYEDEIAERSRVGTVKLALQEIADAQGDVDAFIAQYEADTRTVPKIAAGIALRLLAAGRADEAWTAIEAAAPRKSRGWDWPDFDWEDARIEVLEALGRADNAQAARWRCFERSLSTRHLRDYLKKLPDFEDVEAEEKALDYARNSTNLSDALYFLVSWPELNRAAALVTQRYKELDGDQYEILTRAADALAAKHPLAAILVLRAMIDFSLTKNRTSRYKHAARHLRDCESLASAVADFGTHERHEAYVARLRLEHGRKSSFWGLLV</sequence>
<dbReference type="EMBL" id="JAKGBZ010000051">
    <property type="protein sequence ID" value="MCF3948423.1"/>
    <property type="molecule type" value="Genomic_DNA"/>
</dbReference>
<reference evidence="1 2" key="1">
    <citation type="submission" date="2022-01" db="EMBL/GenBank/DDBJ databases">
        <authorList>
            <person name="Won M."/>
            <person name="Kim S.-J."/>
            <person name="Kwon S.-W."/>
        </authorList>
    </citation>
    <scope>NUCLEOTIDE SEQUENCE [LARGE SCALE GENOMIC DNA]</scope>
    <source>
        <strain evidence="1 2">KCTC 23505</strain>
    </source>
</reference>
<dbReference type="Pfam" id="PF21810">
    <property type="entry name" value="DUF6880"/>
    <property type="match status" value="1"/>
</dbReference>
<comment type="caution">
    <text evidence="1">The sequence shown here is derived from an EMBL/GenBank/DDBJ whole genome shotgun (WGS) entry which is preliminary data.</text>
</comment>
<organism evidence="1 2">
    <name type="scientific">Acidiphilium iwatense</name>
    <dbReference type="NCBI Taxonomy" id="768198"/>
    <lineage>
        <taxon>Bacteria</taxon>
        <taxon>Pseudomonadati</taxon>
        <taxon>Pseudomonadota</taxon>
        <taxon>Alphaproteobacteria</taxon>
        <taxon>Acetobacterales</taxon>
        <taxon>Acidocellaceae</taxon>
        <taxon>Acidiphilium</taxon>
    </lineage>
</organism>
<proteinExistence type="predicted"/>
<accession>A0ABS9E241</accession>
<name>A0ABS9E241_9PROT</name>
<keyword evidence="2" id="KW-1185">Reference proteome</keyword>